<feature type="transmembrane region" description="Helical" evidence="2">
    <location>
        <begin position="69"/>
        <end position="87"/>
    </location>
</feature>
<dbReference type="RefSeq" id="WP_203381710.1">
    <property type="nucleotide sequence ID" value="NZ_JAENHP010000021.1"/>
</dbReference>
<keyword evidence="2" id="KW-0472">Membrane</keyword>
<feature type="region of interest" description="Disordered" evidence="1">
    <location>
        <begin position="249"/>
        <end position="274"/>
    </location>
</feature>
<feature type="compositionally biased region" description="Low complexity" evidence="1">
    <location>
        <begin position="249"/>
        <end position="268"/>
    </location>
</feature>
<keyword evidence="2" id="KW-1133">Transmembrane helix</keyword>
<evidence type="ECO:0000313" key="5">
    <source>
        <dbReference type="Proteomes" id="UP000632138"/>
    </source>
</evidence>
<feature type="transmembrane region" description="Helical" evidence="2">
    <location>
        <begin position="25"/>
        <end position="48"/>
    </location>
</feature>
<keyword evidence="4" id="KW-0012">Acyltransferase</keyword>
<keyword evidence="5" id="KW-1185">Reference proteome</keyword>
<accession>A0ABS2ARF0</accession>
<sequence length="444" mass="47433">MRNRYLDLLRAAATVRVVVYHSTGWAALTIVFPAMSVMFALAGSMMAASLDRYGPFAVERRLHRLLPSLWVLAAIAVPAMLAVGMAWDWQVLLWAFPIVDPPAEGFWLQGLAAMWYLRDFLWFVLLSPLLLPLFRRFPLTTLSLPYVALAAITFAGVTPHLIVRDLALYGGAWLLGFAHHDGLLSPRRATRSVAAASSRLSSMQGLLSSARRWSGPSAPVSPMSGPSSPISPAPASSCRAVRVSSAPAASGSPVRVSSASVSPSCSGAAHDDRPEPVRGAALARYRWWLVAVLGVTGAVWAVTHPGPRGFDLNDIPLANALWSAAFILVVLGISPRVAPRRALTVLNARALTIYLWHVPLIIAVVRLAEATGLPVQGWVGITWRLAVVSLLLAVVVLAVGWIEDISAGRRPALIPGRARRVAPVSPAPAGASNRLTEQAGATRS</sequence>
<feature type="transmembrane region" description="Helical" evidence="2">
    <location>
        <begin position="380"/>
        <end position="402"/>
    </location>
</feature>
<dbReference type="GO" id="GO:0016746">
    <property type="term" value="F:acyltransferase activity"/>
    <property type="evidence" value="ECO:0007669"/>
    <property type="project" value="UniProtKB-KW"/>
</dbReference>
<dbReference type="Proteomes" id="UP000632138">
    <property type="component" value="Unassembled WGS sequence"/>
</dbReference>
<gene>
    <name evidence="4" type="ORF">JIG36_40170</name>
</gene>
<feature type="transmembrane region" description="Helical" evidence="2">
    <location>
        <begin position="315"/>
        <end position="334"/>
    </location>
</feature>
<reference evidence="4 5" key="1">
    <citation type="submission" date="2021-01" db="EMBL/GenBank/DDBJ databases">
        <title>Actinoplanes sp. nov. LDG1-06 isolated from lichen.</title>
        <authorList>
            <person name="Saeng-In P."/>
            <person name="Phongsopitanun W."/>
            <person name="Kanchanasin P."/>
            <person name="Yuki M."/>
            <person name="Kudo T."/>
            <person name="Ohkuma M."/>
            <person name="Tanasupawat S."/>
        </authorList>
    </citation>
    <scope>NUCLEOTIDE SEQUENCE [LARGE SCALE GENOMIC DNA]</scope>
    <source>
        <strain evidence="4 5">LDG1-06</strain>
    </source>
</reference>
<evidence type="ECO:0000256" key="1">
    <source>
        <dbReference type="SAM" id="MobiDB-lite"/>
    </source>
</evidence>
<feature type="transmembrane region" description="Helical" evidence="2">
    <location>
        <begin position="143"/>
        <end position="162"/>
    </location>
</feature>
<feature type="region of interest" description="Disordered" evidence="1">
    <location>
        <begin position="423"/>
        <end position="444"/>
    </location>
</feature>
<name>A0ABS2ARF0_9ACTN</name>
<feature type="region of interest" description="Disordered" evidence="1">
    <location>
        <begin position="211"/>
        <end position="235"/>
    </location>
</feature>
<keyword evidence="2" id="KW-0812">Transmembrane</keyword>
<feature type="domain" description="Acyltransferase 3" evidence="3">
    <location>
        <begin position="283"/>
        <end position="398"/>
    </location>
</feature>
<dbReference type="Pfam" id="PF01757">
    <property type="entry name" value="Acyl_transf_3"/>
    <property type="match status" value="2"/>
</dbReference>
<keyword evidence="4" id="KW-0808">Transferase</keyword>
<feature type="domain" description="Acyltransferase 3" evidence="3">
    <location>
        <begin position="3"/>
        <end position="176"/>
    </location>
</feature>
<organism evidence="4 5">
    <name type="scientific">Paractinoplanes ovalisporus</name>
    <dbReference type="NCBI Taxonomy" id="2810368"/>
    <lineage>
        <taxon>Bacteria</taxon>
        <taxon>Bacillati</taxon>
        <taxon>Actinomycetota</taxon>
        <taxon>Actinomycetes</taxon>
        <taxon>Micromonosporales</taxon>
        <taxon>Micromonosporaceae</taxon>
        <taxon>Paractinoplanes</taxon>
    </lineage>
</organism>
<feature type="transmembrane region" description="Helical" evidence="2">
    <location>
        <begin position="285"/>
        <end position="303"/>
    </location>
</feature>
<comment type="caution">
    <text evidence="4">The sequence shown here is derived from an EMBL/GenBank/DDBJ whole genome shotgun (WGS) entry which is preliminary data.</text>
</comment>
<proteinExistence type="predicted"/>
<evidence type="ECO:0000313" key="4">
    <source>
        <dbReference type="EMBL" id="MBM2621739.1"/>
    </source>
</evidence>
<feature type="compositionally biased region" description="Polar residues" evidence="1">
    <location>
        <begin position="433"/>
        <end position="444"/>
    </location>
</feature>
<feature type="compositionally biased region" description="Low complexity" evidence="1">
    <location>
        <begin position="423"/>
        <end position="432"/>
    </location>
</feature>
<feature type="transmembrane region" description="Helical" evidence="2">
    <location>
        <begin position="168"/>
        <end position="184"/>
    </location>
</feature>
<protein>
    <submittedName>
        <fullName evidence="4">Acyltransferase family protein</fullName>
    </submittedName>
</protein>
<dbReference type="EMBL" id="JAENHP010000021">
    <property type="protein sequence ID" value="MBM2621739.1"/>
    <property type="molecule type" value="Genomic_DNA"/>
</dbReference>
<evidence type="ECO:0000256" key="2">
    <source>
        <dbReference type="SAM" id="Phobius"/>
    </source>
</evidence>
<evidence type="ECO:0000259" key="3">
    <source>
        <dbReference type="Pfam" id="PF01757"/>
    </source>
</evidence>
<feature type="compositionally biased region" description="Low complexity" evidence="1">
    <location>
        <begin position="214"/>
        <end position="235"/>
    </location>
</feature>
<feature type="transmembrane region" description="Helical" evidence="2">
    <location>
        <begin position="107"/>
        <end position="131"/>
    </location>
</feature>
<feature type="transmembrane region" description="Helical" evidence="2">
    <location>
        <begin position="346"/>
        <end position="368"/>
    </location>
</feature>
<dbReference type="InterPro" id="IPR002656">
    <property type="entry name" value="Acyl_transf_3_dom"/>
</dbReference>